<reference evidence="7" key="1">
    <citation type="submission" date="2014-05" db="EMBL/GenBank/DDBJ databases">
        <title>The transcriptome of the halophilic microalga Tetraselmis sp. GSL018 isolated from the Great Salt Lake, Utah.</title>
        <authorList>
            <person name="Jinkerson R.E."/>
            <person name="D'Adamo S."/>
            <person name="Posewitz M.C."/>
        </authorList>
    </citation>
    <scope>NUCLEOTIDE SEQUENCE</scope>
    <source>
        <strain evidence="7">GSL018</strain>
    </source>
</reference>
<dbReference type="EMBL" id="GBEZ01024169">
    <property type="protein sequence ID" value="JAC62790.1"/>
    <property type="molecule type" value="Transcribed_RNA"/>
</dbReference>
<evidence type="ECO:0000256" key="4">
    <source>
        <dbReference type="ARBA" id="ARBA00022946"/>
    </source>
</evidence>
<feature type="non-terminal residue" evidence="7">
    <location>
        <position position="1"/>
    </location>
</feature>
<comment type="subcellular location">
    <subcellularLocation>
        <location evidence="1">Plastid</location>
        <location evidence="1">Chloroplast stroma</location>
    </subcellularLocation>
</comment>
<dbReference type="GO" id="GO:0005982">
    <property type="term" value="P:starch metabolic process"/>
    <property type="evidence" value="ECO:0007669"/>
    <property type="project" value="TreeGrafter"/>
</dbReference>
<feature type="compositionally biased region" description="Basic and acidic residues" evidence="6">
    <location>
        <begin position="39"/>
        <end position="56"/>
    </location>
</feature>
<evidence type="ECO:0000256" key="3">
    <source>
        <dbReference type="ARBA" id="ARBA00022640"/>
    </source>
</evidence>
<evidence type="ECO:0000256" key="2">
    <source>
        <dbReference type="ARBA" id="ARBA00022528"/>
    </source>
</evidence>
<dbReference type="InterPro" id="IPR052495">
    <property type="entry name" value="Alpha-glucan_binding_chloro"/>
</dbReference>
<evidence type="ECO:0000256" key="6">
    <source>
        <dbReference type="SAM" id="MobiDB-lite"/>
    </source>
</evidence>
<dbReference type="PANTHER" id="PTHR34113:SF2">
    <property type="entry name" value="PROTEIN LIKE EARLY STARVATION, CHLOROPLASTIC"/>
    <property type="match status" value="1"/>
</dbReference>
<comment type="similarity">
    <text evidence="5">Belongs to the ESV1 family.</text>
</comment>
<feature type="region of interest" description="Disordered" evidence="6">
    <location>
        <begin position="1"/>
        <end position="57"/>
    </location>
</feature>
<dbReference type="AlphaFoldDB" id="A0A061QWF6"/>
<dbReference type="GO" id="GO:2000904">
    <property type="term" value="P:regulation of starch metabolic process"/>
    <property type="evidence" value="ECO:0007669"/>
    <property type="project" value="TreeGrafter"/>
</dbReference>
<dbReference type="GO" id="GO:0009570">
    <property type="term" value="C:chloroplast stroma"/>
    <property type="evidence" value="ECO:0007669"/>
    <property type="project" value="UniProtKB-SubCell"/>
</dbReference>
<keyword evidence="4" id="KW-0809">Transit peptide</keyword>
<evidence type="ECO:0000256" key="1">
    <source>
        <dbReference type="ARBA" id="ARBA00004470"/>
    </source>
</evidence>
<keyword evidence="2" id="KW-0150">Chloroplast</keyword>
<dbReference type="GO" id="GO:0043036">
    <property type="term" value="C:starch grain"/>
    <property type="evidence" value="ECO:0007669"/>
    <property type="project" value="TreeGrafter"/>
</dbReference>
<keyword evidence="3" id="KW-0934">Plastid</keyword>
<evidence type="ECO:0000313" key="7">
    <source>
        <dbReference type="EMBL" id="JAC62790.1"/>
    </source>
</evidence>
<feature type="non-terminal residue" evidence="7">
    <location>
        <position position="186"/>
    </location>
</feature>
<gene>
    <name evidence="7" type="ORF">TSPGSL018_22300</name>
</gene>
<evidence type="ECO:0000256" key="5">
    <source>
        <dbReference type="ARBA" id="ARBA00038237"/>
    </source>
</evidence>
<dbReference type="GO" id="GO:2001070">
    <property type="term" value="F:starch binding"/>
    <property type="evidence" value="ECO:0007669"/>
    <property type="project" value="TreeGrafter"/>
</dbReference>
<accession>A0A061QWF6</accession>
<protein>
    <submittedName>
        <fullName evidence="7">Uncharacterized protein</fullName>
    </submittedName>
</protein>
<dbReference type="PANTHER" id="PTHR34113">
    <property type="entry name" value="INACTIVE PURPLE ACID PHOSPHATASE-LIKE PROTEIN"/>
    <property type="match status" value="1"/>
</dbReference>
<organism evidence="7">
    <name type="scientific">Tetraselmis sp. GSL018</name>
    <dbReference type="NCBI Taxonomy" id="582737"/>
    <lineage>
        <taxon>Eukaryota</taxon>
        <taxon>Viridiplantae</taxon>
        <taxon>Chlorophyta</taxon>
        <taxon>core chlorophytes</taxon>
        <taxon>Chlorodendrophyceae</taxon>
        <taxon>Chlorodendrales</taxon>
        <taxon>Chlorodendraceae</taxon>
        <taxon>Tetraselmis</taxon>
    </lineage>
</organism>
<sequence length="186" mass="20840">RTVELPPLQSVVELTTAYRPPDRGSQETASSTTAARAIPDGRGRLADGTEWEKSSGEEIGANGFWKRWTVMKGTSADGAVEWQESWWEVSDWSGRKELGAEKSGCGADGSAWRESWSEKLCMLDSGEPQIERSAHKWASKGPGDEWEELWGENFQALGRTVKYADKWGKAGNDVWHERWGEEYDGR</sequence>
<name>A0A061QWF6_9CHLO</name>
<proteinExistence type="inferred from homology"/>